<dbReference type="InterPro" id="IPR006502">
    <property type="entry name" value="PDDEXK-like"/>
</dbReference>
<sequence>MLSQDKFDSAVTRESCLVALYGLSYGELRFKELAIEAGAEETLEKVEKTGSERAKKKARVVGGHFRQVTIHFLCKFPTNCFHNSYKFSTNSFSTAHVSSPPIVSTPAPISSPPTVSKPVLVSSPLVPEPVSSPPSAAPVQSPPSPTPKAATPTEFSPPAPASAPPSETLAKALAHSKKKGKKHASPALAPDLLGPPAPPSLQISLLNEKKNYSCNVFRQFNCLSTKMNLPEMSDSHVALCEILERYSSSGSKLRKEINRHIDLVRESNFCDCPNPKLTGCAQCLRRRLVNQLSNKGFNAKICTSKWRRTPKIPGGMHEYIEVIASTEGRKKQIPFLIEIGFQDEFMMAKACDEYSALINQLPKIYIGKPEHLNAIIHVVCDAAKKSTMEKKVHMGPWRKRSFMQMKWSASNEKSKQRETNTLNSLKTVLQVA</sequence>
<dbReference type="Proteomes" id="UP001604277">
    <property type="component" value="Unassembled WGS sequence"/>
</dbReference>
<accession>A0ABD1U489</accession>
<evidence type="ECO:0000313" key="2">
    <source>
        <dbReference type="EMBL" id="KAL2519802.1"/>
    </source>
</evidence>
<comment type="caution">
    <text evidence="2">The sequence shown here is derived from an EMBL/GenBank/DDBJ whole genome shotgun (WGS) entry which is preliminary data.</text>
</comment>
<evidence type="ECO:0000313" key="3">
    <source>
        <dbReference type="Proteomes" id="UP001604277"/>
    </source>
</evidence>
<reference evidence="3" key="1">
    <citation type="submission" date="2024-07" db="EMBL/GenBank/DDBJ databases">
        <title>Two chromosome-level genome assemblies of Korean endemic species Abeliophyllum distichum and Forsythia ovata (Oleaceae).</title>
        <authorList>
            <person name="Jang H."/>
        </authorList>
    </citation>
    <scope>NUCLEOTIDE SEQUENCE [LARGE SCALE GENOMIC DNA]</scope>
</reference>
<dbReference type="PANTHER" id="PTHR31579">
    <property type="entry name" value="OS03G0796600 PROTEIN"/>
    <property type="match status" value="1"/>
</dbReference>
<feature type="compositionally biased region" description="Basic residues" evidence="1">
    <location>
        <begin position="174"/>
        <end position="184"/>
    </location>
</feature>
<dbReference type="NCBIfam" id="TIGR01615">
    <property type="entry name" value="A_thal_3542"/>
    <property type="match status" value="1"/>
</dbReference>
<evidence type="ECO:0000256" key="1">
    <source>
        <dbReference type="SAM" id="MobiDB-lite"/>
    </source>
</evidence>
<feature type="compositionally biased region" description="Pro residues" evidence="1">
    <location>
        <begin position="126"/>
        <end position="146"/>
    </location>
</feature>
<keyword evidence="3" id="KW-1185">Reference proteome</keyword>
<dbReference type="AlphaFoldDB" id="A0ABD1U489"/>
<feature type="region of interest" description="Disordered" evidence="1">
    <location>
        <begin position="126"/>
        <end position="196"/>
    </location>
</feature>
<name>A0ABD1U489_9LAMI</name>
<dbReference type="Pfam" id="PF04720">
    <property type="entry name" value="PDDEXK_6"/>
    <property type="match status" value="1"/>
</dbReference>
<feature type="compositionally biased region" description="Low complexity" evidence="1">
    <location>
        <begin position="164"/>
        <end position="173"/>
    </location>
</feature>
<dbReference type="PANTHER" id="PTHR31579:SF49">
    <property type="entry name" value="DUF506 FAMILY PROTEIN"/>
    <property type="match status" value="1"/>
</dbReference>
<protein>
    <submittedName>
        <fullName evidence="2">Uncharacterized protein</fullName>
    </submittedName>
</protein>
<proteinExistence type="predicted"/>
<organism evidence="2 3">
    <name type="scientific">Forsythia ovata</name>
    <dbReference type="NCBI Taxonomy" id="205694"/>
    <lineage>
        <taxon>Eukaryota</taxon>
        <taxon>Viridiplantae</taxon>
        <taxon>Streptophyta</taxon>
        <taxon>Embryophyta</taxon>
        <taxon>Tracheophyta</taxon>
        <taxon>Spermatophyta</taxon>
        <taxon>Magnoliopsida</taxon>
        <taxon>eudicotyledons</taxon>
        <taxon>Gunneridae</taxon>
        <taxon>Pentapetalae</taxon>
        <taxon>asterids</taxon>
        <taxon>lamiids</taxon>
        <taxon>Lamiales</taxon>
        <taxon>Oleaceae</taxon>
        <taxon>Forsythieae</taxon>
        <taxon>Forsythia</taxon>
    </lineage>
</organism>
<gene>
    <name evidence="2" type="ORF">Fot_23725</name>
</gene>
<dbReference type="EMBL" id="JBFOLJ010000007">
    <property type="protein sequence ID" value="KAL2519802.1"/>
    <property type="molecule type" value="Genomic_DNA"/>
</dbReference>